<keyword evidence="2 5" id="KW-0378">Hydrolase</keyword>
<feature type="domain" description="SGNH hydrolase-type esterase" evidence="7">
    <location>
        <begin position="31"/>
        <end position="221"/>
    </location>
</feature>
<evidence type="ECO:0000313" key="9">
    <source>
        <dbReference type="Proteomes" id="UP000186917"/>
    </source>
</evidence>
<dbReference type="STRING" id="477680.SAMN05421788_110238"/>
<evidence type="ECO:0000313" key="8">
    <source>
        <dbReference type="EMBL" id="SIT31617.1"/>
    </source>
</evidence>
<dbReference type="Pfam" id="PF01095">
    <property type="entry name" value="Pectinesterase"/>
    <property type="match status" value="1"/>
</dbReference>
<keyword evidence="3 5" id="KW-0063">Aspartyl esterase</keyword>
<dbReference type="Pfam" id="PF13472">
    <property type="entry name" value="Lipase_GDSL_2"/>
    <property type="match status" value="1"/>
</dbReference>
<dbReference type="PROSITE" id="PS00503">
    <property type="entry name" value="PECTINESTERASE_2"/>
    <property type="match status" value="1"/>
</dbReference>
<comment type="catalytic activity">
    <reaction evidence="5">
        <text>[(1-&gt;4)-alpha-D-galacturonosyl methyl ester](n) + n H2O = [(1-&gt;4)-alpha-D-galacturonosyl](n) + n methanol + n H(+)</text>
        <dbReference type="Rhea" id="RHEA:22380"/>
        <dbReference type="Rhea" id="RHEA-COMP:14570"/>
        <dbReference type="Rhea" id="RHEA-COMP:14573"/>
        <dbReference type="ChEBI" id="CHEBI:15377"/>
        <dbReference type="ChEBI" id="CHEBI:15378"/>
        <dbReference type="ChEBI" id="CHEBI:17790"/>
        <dbReference type="ChEBI" id="CHEBI:140522"/>
        <dbReference type="ChEBI" id="CHEBI:140523"/>
        <dbReference type="EC" id="3.1.1.11"/>
    </reaction>
</comment>
<dbReference type="Proteomes" id="UP000186917">
    <property type="component" value="Unassembled WGS sequence"/>
</dbReference>
<proteinExistence type="inferred from homology"/>
<dbReference type="EC" id="3.1.1.11" evidence="5"/>
<dbReference type="OrthoDB" id="9804686at2"/>
<feature type="domain" description="Pectinesterase catalytic" evidence="6">
    <location>
        <begin position="250"/>
        <end position="536"/>
    </location>
</feature>
<accession>A0A1N7RAA2</accession>
<dbReference type="InterPro" id="IPR036514">
    <property type="entry name" value="SGNH_hydro_sf"/>
</dbReference>
<dbReference type="InterPro" id="IPR011050">
    <property type="entry name" value="Pectin_lyase_fold/virulence"/>
</dbReference>
<evidence type="ECO:0000256" key="4">
    <source>
        <dbReference type="PROSITE-ProRule" id="PRU10040"/>
    </source>
</evidence>
<dbReference type="UniPathway" id="UPA00545">
    <property type="reaction ID" value="UER00823"/>
</dbReference>
<protein>
    <recommendedName>
        <fullName evidence="5">Pectinesterase</fullName>
        <ecNumber evidence="5">3.1.1.11</ecNumber>
    </recommendedName>
</protein>
<feature type="active site" evidence="4">
    <location>
        <position position="406"/>
    </location>
</feature>
<dbReference type="Gene3D" id="2.160.20.10">
    <property type="entry name" value="Single-stranded right-handed beta-helix, Pectin lyase-like"/>
    <property type="match status" value="1"/>
</dbReference>
<reference evidence="9" key="1">
    <citation type="submission" date="2017-01" db="EMBL/GenBank/DDBJ databases">
        <authorList>
            <person name="Varghese N."/>
            <person name="Submissions S."/>
        </authorList>
    </citation>
    <scope>NUCLEOTIDE SEQUENCE [LARGE SCALE GENOMIC DNA]</scope>
    <source>
        <strain evidence="9">DSM 21054</strain>
    </source>
</reference>
<dbReference type="GO" id="GO:0009279">
    <property type="term" value="C:cell outer membrane"/>
    <property type="evidence" value="ECO:0007669"/>
    <property type="project" value="TreeGrafter"/>
</dbReference>
<evidence type="ECO:0000256" key="3">
    <source>
        <dbReference type="ARBA" id="ARBA00023085"/>
    </source>
</evidence>
<evidence type="ECO:0000256" key="2">
    <source>
        <dbReference type="ARBA" id="ARBA00022801"/>
    </source>
</evidence>
<dbReference type="SUPFAM" id="SSF52266">
    <property type="entry name" value="SGNH hydrolase"/>
    <property type="match status" value="1"/>
</dbReference>
<comment type="pathway">
    <text evidence="5">Glycan metabolism; pectin degradation; 2-dehydro-3-deoxy-D-gluconate from pectin: step 1/5.</text>
</comment>
<keyword evidence="9" id="KW-1185">Reference proteome</keyword>
<gene>
    <name evidence="8" type="ORF">SAMN05421788_110238</name>
</gene>
<organism evidence="8 9">
    <name type="scientific">Filimonas lacunae</name>
    <dbReference type="NCBI Taxonomy" id="477680"/>
    <lineage>
        <taxon>Bacteria</taxon>
        <taxon>Pseudomonadati</taxon>
        <taxon>Bacteroidota</taxon>
        <taxon>Chitinophagia</taxon>
        <taxon>Chitinophagales</taxon>
        <taxon>Chitinophagaceae</taxon>
        <taxon>Filimonas</taxon>
    </lineage>
</organism>
<dbReference type="InterPro" id="IPR013830">
    <property type="entry name" value="SGNH_hydro"/>
</dbReference>
<keyword evidence="5" id="KW-0732">Signal</keyword>
<evidence type="ECO:0000259" key="7">
    <source>
        <dbReference type="Pfam" id="PF13472"/>
    </source>
</evidence>
<evidence type="ECO:0000259" key="6">
    <source>
        <dbReference type="Pfam" id="PF01095"/>
    </source>
</evidence>
<dbReference type="InterPro" id="IPR012334">
    <property type="entry name" value="Pectin_lyas_fold"/>
</dbReference>
<evidence type="ECO:0000256" key="5">
    <source>
        <dbReference type="RuleBase" id="RU000589"/>
    </source>
</evidence>
<dbReference type="EMBL" id="FTOR01000010">
    <property type="protein sequence ID" value="SIT31617.1"/>
    <property type="molecule type" value="Genomic_DNA"/>
</dbReference>
<dbReference type="InterPro" id="IPR000070">
    <property type="entry name" value="Pectinesterase_cat"/>
</dbReference>
<dbReference type="RefSeq" id="WP_076381862.1">
    <property type="nucleotide sequence ID" value="NZ_AP017422.1"/>
</dbReference>
<dbReference type="AlphaFoldDB" id="A0A1N7RAA2"/>
<dbReference type="CDD" id="cd01821">
    <property type="entry name" value="Rhamnogalacturan_acetylesterase_like"/>
    <property type="match status" value="1"/>
</dbReference>
<dbReference type="InterPro" id="IPR033131">
    <property type="entry name" value="Pectinesterase_Asp_AS"/>
</dbReference>
<feature type="chain" id="PRO_5011815760" description="Pectinesterase" evidence="5">
    <location>
        <begin position="19"/>
        <end position="545"/>
    </location>
</feature>
<dbReference type="Gene3D" id="3.40.50.1110">
    <property type="entry name" value="SGNH hydrolase"/>
    <property type="match status" value="1"/>
</dbReference>
<feature type="signal peptide" evidence="5">
    <location>
        <begin position="1"/>
        <end position="18"/>
    </location>
</feature>
<dbReference type="SUPFAM" id="SSF51126">
    <property type="entry name" value="Pectin lyase-like"/>
    <property type="match status" value="1"/>
</dbReference>
<evidence type="ECO:0000256" key="1">
    <source>
        <dbReference type="ARBA" id="ARBA00008891"/>
    </source>
</evidence>
<dbReference type="PANTHER" id="PTHR31321">
    <property type="entry name" value="ACYL-COA THIOESTER HYDROLASE YBHC-RELATED"/>
    <property type="match status" value="1"/>
</dbReference>
<dbReference type="FunFam" id="2.160.20.10:FF:000052">
    <property type="entry name" value="Pectinesterase"/>
    <property type="match status" value="1"/>
</dbReference>
<dbReference type="PANTHER" id="PTHR31321:SF57">
    <property type="entry name" value="PECTINESTERASE 53-RELATED"/>
    <property type="match status" value="1"/>
</dbReference>
<dbReference type="GO" id="GO:0030599">
    <property type="term" value="F:pectinesterase activity"/>
    <property type="evidence" value="ECO:0007669"/>
    <property type="project" value="UniProtKB-UniRule"/>
</dbReference>
<comment type="similarity">
    <text evidence="1">Belongs to the pectinesterase family.</text>
</comment>
<dbReference type="GO" id="GO:0045490">
    <property type="term" value="P:pectin catabolic process"/>
    <property type="evidence" value="ECO:0007669"/>
    <property type="project" value="UniProtKB-UniRule"/>
</dbReference>
<sequence length="545" mass="60347">MKQRNWIGALCIALLAFAAPERKKITIWMAGDSTMANKSPKTYPETGWGMALGQFFDEDVIIANRAQNGRSTLSFINEKRWQAIIDSATEGDYVFIEFGHNDEKVNKPGVGVYPAAYGANLVKFVLEVRAKKAIPVLLTPIMRRNFKNGVLEDTHGEYPPVVRRVADSLKVPLIDMHLKSEALLNGMGDEPSKKLFNYVDSGHVNYPKGNKDNTHFSPAGATAMAELAVQGIKELKLESLVKHLKKKQYDFVVAKDGSGQFTTVQEAINAIPDMRKSETVIYIKNGVYKEKLVLPESKNMVTFIGENVDSTIITYDDFAGKKNILGEAMGTSGSSGFFIYGKDFSASNITFQNSAGPVGQAVAVFVGSDRVKFTNCRFLGFQDTLYTYGVESRQYYRSCYIEGTVDFIFGASTAVFDSCTIFCKKAGYVTAASTPENKKYGYVFRYCTIKGDAPAGSYFLGRPWRPYAKTVYISCNLGNQVKAEGWDNWGKKDNEKTTYYAEYKSTGAGANNGARVPWSHQLTASEAGLYTLEQILGDWKPENAN</sequence>
<dbReference type="GO" id="GO:0042545">
    <property type="term" value="P:cell wall modification"/>
    <property type="evidence" value="ECO:0007669"/>
    <property type="project" value="UniProtKB-UniRule"/>
</dbReference>
<name>A0A1N7RAA2_9BACT</name>
<dbReference type="InterPro" id="IPR037459">
    <property type="entry name" value="RhgT-like"/>
</dbReference>